<proteinExistence type="predicted"/>
<dbReference type="OrthoDB" id="5373480at2759"/>
<sequence>MDRIPTEIFRLIVSMMDGEDALSAPRKDDRSAAKPGVEGSLRSPTDVDAEREAEWEIQRSLLARSPLRKWLTAYRQQWSRWHLKLATLKALRLCNKRLAVMTAEFLFEDVLLHFTAESHAKLELISHHPTYKIHVRGLHIVPKAISGPLLQKEKFGPWIRGDGGLFEDKSTTYVAHEHWWGNLGTRGVLWSKISRKMIDFHYMNYMEYSSLHAKQQKLLDEAEAVLQGAIGRLPQLKRVESGLYWDWNRRRQDITSDGYEPRSSWSWNRKRLDLSPRDDVIDRVWKAGACRKKFDLDQGALVLRAVACGKATSGARFDVGSLLRDMETKTMQVARLDEEAVMNTLMASIEHFCFYSNMVNGGAFQEQVYSDRLKNFLPAMSKRAP</sequence>
<organism evidence="2 3">
    <name type="scientific">Alectoria fallacina</name>
    <dbReference type="NCBI Taxonomy" id="1903189"/>
    <lineage>
        <taxon>Eukaryota</taxon>
        <taxon>Fungi</taxon>
        <taxon>Dikarya</taxon>
        <taxon>Ascomycota</taxon>
        <taxon>Pezizomycotina</taxon>
        <taxon>Lecanoromycetes</taxon>
        <taxon>OSLEUM clade</taxon>
        <taxon>Lecanoromycetidae</taxon>
        <taxon>Lecanorales</taxon>
        <taxon>Lecanorineae</taxon>
        <taxon>Parmeliaceae</taxon>
        <taxon>Alectoria</taxon>
    </lineage>
</organism>
<comment type="caution">
    <text evidence="2">The sequence shown here is derived from an EMBL/GenBank/DDBJ whole genome shotgun (WGS) entry which is preliminary data.</text>
</comment>
<protein>
    <submittedName>
        <fullName evidence="2">Uncharacterized protein</fullName>
    </submittedName>
</protein>
<keyword evidence="3" id="KW-1185">Reference proteome</keyword>
<evidence type="ECO:0000313" key="2">
    <source>
        <dbReference type="EMBL" id="CAF9942791.1"/>
    </source>
</evidence>
<evidence type="ECO:0000313" key="3">
    <source>
        <dbReference type="Proteomes" id="UP000664203"/>
    </source>
</evidence>
<feature type="region of interest" description="Disordered" evidence="1">
    <location>
        <begin position="22"/>
        <end position="47"/>
    </location>
</feature>
<name>A0A8H3J8R8_9LECA</name>
<gene>
    <name evidence="2" type="ORF">ALECFALPRED_010068</name>
</gene>
<dbReference type="EMBL" id="CAJPDR010000810">
    <property type="protein sequence ID" value="CAF9942791.1"/>
    <property type="molecule type" value="Genomic_DNA"/>
</dbReference>
<evidence type="ECO:0000256" key="1">
    <source>
        <dbReference type="SAM" id="MobiDB-lite"/>
    </source>
</evidence>
<dbReference type="Proteomes" id="UP000664203">
    <property type="component" value="Unassembled WGS sequence"/>
</dbReference>
<reference evidence="2" key="1">
    <citation type="submission" date="2021-03" db="EMBL/GenBank/DDBJ databases">
        <authorList>
            <person name="Tagirdzhanova G."/>
        </authorList>
    </citation>
    <scope>NUCLEOTIDE SEQUENCE</scope>
</reference>
<accession>A0A8H3J8R8</accession>
<dbReference type="AlphaFoldDB" id="A0A8H3J8R8"/>